<sequence>MHASKAFRCTLPMLRDDQLTNLRRWAELHCAQSIVFRDDRGSAVFVGLKAELRTSASFSRTVRTALRRLCIDVPLRGRWCSLLTPREALSICASDGGQRNAARDTPAASRIDDSVDEDIRIVVHLEQYARSRSVRAHRMKEKRSGSAGASKGERRKHSRPPSSHALHSPERSPAPRKEDKATHPHQQRETRAETTERIWEEVRKRTPLQTQKRKP</sequence>
<accession>A0ABN9SLL8</accession>
<feature type="region of interest" description="Disordered" evidence="1">
    <location>
        <begin position="132"/>
        <end position="215"/>
    </location>
</feature>
<reference evidence="2" key="1">
    <citation type="submission" date="2023-10" db="EMBL/GenBank/DDBJ databases">
        <authorList>
            <person name="Chen Y."/>
            <person name="Shah S."/>
            <person name="Dougan E. K."/>
            <person name="Thang M."/>
            <person name="Chan C."/>
        </authorList>
    </citation>
    <scope>NUCLEOTIDE SEQUENCE [LARGE SCALE GENOMIC DNA]</scope>
</reference>
<keyword evidence="3" id="KW-1185">Reference proteome</keyword>
<feature type="compositionally biased region" description="Basic residues" evidence="1">
    <location>
        <begin position="132"/>
        <end position="141"/>
    </location>
</feature>
<evidence type="ECO:0000313" key="2">
    <source>
        <dbReference type="EMBL" id="CAK0832700.1"/>
    </source>
</evidence>
<dbReference type="EMBL" id="CAUYUJ010011847">
    <property type="protein sequence ID" value="CAK0832700.1"/>
    <property type="molecule type" value="Genomic_DNA"/>
</dbReference>
<dbReference type="Proteomes" id="UP001189429">
    <property type="component" value="Unassembled WGS sequence"/>
</dbReference>
<organism evidence="2 3">
    <name type="scientific">Prorocentrum cordatum</name>
    <dbReference type="NCBI Taxonomy" id="2364126"/>
    <lineage>
        <taxon>Eukaryota</taxon>
        <taxon>Sar</taxon>
        <taxon>Alveolata</taxon>
        <taxon>Dinophyceae</taxon>
        <taxon>Prorocentrales</taxon>
        <taxon>Prorocentraceae</taxon>
        <taxon>Prorocentrum</taxon>
    </lineage>
</organism>
<protein>
    <submittedName>
        <fullName evidence="2">Uncharacterized protein</fullName>
    </submittedName>
</protein>
<gene>
    <name evidence="2" type="ORF">PCOR1329_LOCUS30650</name>
</gene>
<proteinExistence type="predicted"/>
<comment type="caution">
    <text evidence="2">The sequence shown here is derived from an EMBL/GenBank/DDBJ whole genome shotgun (WGS) entry which is preliminary data.</text>
</comment>
<evidence type="ECO:0000256" key="1">
    <source>
        <dbReference type="SAM" id="MobiDB-lite"/>
    </source>
</evidence>
<name>A0ABN9SLL8_9DINO</name>
<feature type="compositionally biased region" description="Basic and acidic residues" evidence="1">
    <location>
        <begin position="167"/>
        <end position="204"/>
    </location>
</feature>
<evidence type="ECO:0000313" key="3">
    <source>
        <dbReference type="Proteomes" id="UP001189429"/>
    </source>
</evidence>